<dbReference type="STRING" id="523849.OCC_09436"/>
<dbReference type="AlphaFoldDB" id="H3ZQR4"/>
<protein>
    <submittedName>
        <fullName evidence="1">Uncharacterized protein</fullName>
    </submittedName>
</protein>
<accession>H3ZQR4</accession>
<dbReference type="RefSeq" id="WP_004069760.1">
    <property type="nucleotide sequence ID" value="NC_022084.1"/>
</dbReference>
<dbReference type="HOGENOM" id="CLU_1811525_0_0_2"/>
<gene>
    <name evidence="1" type="ORF">OCC_09436</name>
</gene>
<dbReference type="GeneID" id="55597035"/>
<dbReference type="OrthoDB" id="87429at2157"/>
<keyword evidence="2" id="KW-1185">Reference proteome</keyword>
<reference evidence="1 2" key="1">
    <citation type="journal article" date="2012" name="J. Bacteriol.">
        <title>Genome sequence of the model hyperthermophilic archaeon Thermococcus litoralis NS-C.</title>
        <authorList>
            <person name="Gardner A.F."/>
            <person name="Kumar S."/>
            <person name="Perler F.B."/>
        </authorList>
    </citation>
    <scope>NUCLEOTIDE SEQUENCE [LARGE SCALE GENOMIC DNA]</scope>
    <source>
        <strain evidence="2">ATCC 51850 / DSM 5473 / JCM 8560 / NS-C</strain>
    </source>
</reference>
<dbReference type="Proteomes" id="UP000015502">
    <property type="component" value="Chromosome"/>
</dbReference>
<dbReference type="EMBL" id="CP006670">
    <property type="protein sequence ID" value="EHR77640.1"/>
    <property type="molecule type" value="Genomic_DNA"/>
</dbReference>
<dbReference type="PaxDb" id="523849-OCC_09436"/>
<evidence type="ECO:0000313" key="1">
    <source>
        <dbReference type="EMBL" id="EHR77640.1"/>
    </source>
</evidence>
<name>H3ZQR4_THELN</name>
<dbReference type="KEGG" id="tlt:OCC_09436"/>
<sequence>MITNSLITNIDKHINGLLTEVSSDKYMISLLKNLKFRFERDGRVVGFNPITWKITVMNPTMGEIIKILQKKGSVKFSDLVTHLCLIYPETPRRIIKNDLKNAILWLFTNEFIYLQKQNTDIHFVDILRDIMQNNNKERENNGG</sequence>
<organism evidence="1 2">
    <name type="scientific">Thermococcus litoralis (strain ATCC 51850 / DSM 5473 / JCM 8560 / NS-C)</name>
    <dbReference type="NCBI Taxonomy" id="523849"/>
    <lineage>
        <taxon>Archaea</taxon>
        <taxon>Methanobacteriati</taxon>
        <taxon>Methanobacteriota</taxon>
        <taxon>Thermococci</taxon>
        <taxon>Thermococcales</taxon>
        <taxon>Thermococcaceae</taxon>
        <taxon>Thermococcus</taxon>
    </lineage>
</organism>
<evidence type="ECO:0000313" key="2">
    <source>
        <dbReference type="Proteomes" id="UP000015502"/>
    </source>
</evidence>
<proteinExistence type="predicted"/>